<dbReference type="NCBIfam" id="TIGR03167">
    <property type="entry name" value="tRNA_sel_U_synt"/>
    <property type="match status" value="1"/>
</dbReference>
<dbReference type="InterPro" id="IPR001763">
    <property type="entry name" value="Rhodanese-like_dom"/>
</dbReference>
<name>A0A6J4JBP9_9SPHI</name>
<dbReference type="InterPro" id="IPR001307">
    <property type="entry name" value="Thiosulphate_STrfase_CS"/>
</dbReference>
<dbReference type="GO" id="GO:0004792">
    <property type="term" value="F:thiosulfate-cyanide sulfurtransferase activity"/>
    <property type="evidence" value="ECO:0007669"/>
    <property type="project" value="InterPro"/>
</dbReference>
<dbReference type="PROSITE" id="PS00380">
    <property type="entry name" value="RHODANESE_1"/>
    <property type="match status" value="1"/>
</dbReference>
<proteinExistence type="predicted"/>
<evidence type="ECO:0000256" key="1">
    <source>
        <dbReference type="ARBA" id="ARBA00023266"/>
    </source>
</evidence>
<dbReference type="GO" id="GO:0043828">
    <property type="term" value="F:tRNA 2-selenouridine synthase activity"/>
    <property type="evidence" value="ECO:0007669"/>
    <property type="project" value="InterPro"/>
</dbReference>
<dbReference type="InterPro" id="IPR016130">
    <property type="entry name" value="Tyr_Pase_AS"/>
</dbReference>
<feature type="domain" description="Rhodanese" evidence="2">
    <location>
        <begin position="13"/>
        <end position="135"/>
    </location>
</feature>
<dbReference type="EMBL" id="CADCTQ010000265">
    <property type="protein sequence ID" value="CAA9272354.1"/>
    <property type="molecule type" value="Genomic_DNA"/>
</dbReference>
<accession>A0A6J4JBP9</accession>
<dbReference type="PANTHER" id="PTHR30401">
    <property type="entry name" value="TRNA 2-SELENOURIDINE SYNTHASE"/>
    <property type="match status" value="1"/>
</dbReference>
<dbReference type="PROSITE" id="PS50206">
    <property type="entry name" value="RHODANESE_3"/>
    <property type="match status" value="1"/>
</dbReference>
<keyword evidence="1" id="KW-0711">Selenium</keyword>
<dbReference type="PANTHER" id="PTHR30401:SF0">
    <property type="entry name" value="TRNA 2-SELENOURIDINE SYNTHASE"/>
    <property type="match status" value="1"/>
</dbReference>
<dbReference type="NCBIfam" id="NF008750">
    <property type="entry name" value="PRK11784.1-2"/>
    <property type="match status" value="1"/>
</dbReference>
<evidence type="ECO:0000313" key="3">
    <source>
        <dbReference type="EMBL" id="CAA9272354.1"/>
    </source>
</evidence>
<protein>
    <submittedName>
        <fullName evidence="3">Selenophosphate-dependent tRNA 2-selenouridine synthase</fullName>
    </submittedName>
</protein>
<dbReference type="AlphaFoldDB" id="A0A6J4JBP9"/>
<dbReference type="SMART" id="SM00450">
    <property type="entry name" value="RHOD"/>
    <property type="match status" value="1"/>
</dbReference>
<dbReference type="GO" id="GO:0002098">
    <property type="term" value="P:tRNA wobble uridine modification"/>
    <property type="evidence" value="ECO:0007669"/>
    <property type="project" value="InterPro"/>
</dbReference>
<dbReference type="Pfam" id="PF00581">
    <property type="entry name" value="Rhodanese"/>
    <property type="match status" value="1"/>
</dbReference>
<dbReference type="SUPFAM" id="SSF52821">
    <property type="entry name" value="Rhodanese/Cell cycle control phosphatase"/>
    <property type="match status" value="1"/>
</dbReference>
<dbReference type="Pfam" id="PF26341">
    <property type="entry name" value="AAA_SelU"/>
    <property type="match status" value="1"/>
</dbReference>
<dbReference type="InterPro" id="IPR017582">
    <property type="entry name" value="SelU"/>
</dbReference>
<dbReference type="InterPro" id="IPR058840">
    <property type="entry name" value="AAA_SelU"/>
</dbReference>
<dbReference type="InterPro" id="IPR027417">
    <property type="entry name" value="P-loop_NTPase"/>
</dbReference>
<dbReference type="InterPro" id="IPR036873">
    <property type="entry name" value="Rhodanese-like_dom_sf"/>
</dbReference>
<sequence length="359" mass="39194">MSAPLPVTQFLEKAGHLPVIDVRSPGEFAHGHIPGAFNIPLFDDDERAKVGTRYKRAGRDAAVLTGLELIGPKLASFVKQSRRLSPDGEVLVHCWRGGMRSASFAWLLETAGLRVAGTLRQGYKAFRQEALQAFEKPLPLVILGGQTGSGKTEILHCLRGLGEQVVDLEGLAHHKGSSFGAIGEAPQPTVEQFENELFAALCPLDLGRRIWLEDESVTIGTVRIPHPFFAQMRRAPVLFLEVPKAERIGRLVQMYTGCDDGLLAEAVERIHKRLGGQHHARAMQALAGGDYATVADVTLSYYDKAYLFGLSKRDPKTVHHLPVAGLSPEEIARRLVQHAEELLHAAATHSSPGSHPGFR</sequence>
<reference evidence="3" key="1">
    <citation type="submission" date="2020-02" db="EMBL/GenBank/DDBJ databases">
        <authorList>
            <person name="Meier V. D."/>
        </authorList>
    </citation>
    <scope>NUCLEOTIDE SEQUENCE</scope>
    <source>
        <strain evidence="3">AVDCRST_MAG56</strain>
    </source>
</reference>
<dbReference type="PROSITE" id="PS00383">
    <property type="entry name" value="TYR_PHOSPHATASE_1"/>
    <property type="match status" value="1"/>
</dbReference>
<dbReference type="SUPFAM" id="SSF52540">
    <property type="entry name" value="P-loop containing nucleoside triphosphate hydrolases"/>
    <property type="match status" value="1"/>
</dbReference>
<dbReference type="Gene3D" id="3.40.250.10">
    <property type="entry name" value="Rhodanese-like domain"/>
    <property type="match status" value="1"/>
</dbReference>
<evidence type="ECO:0000259" key="2">
    <source>
        <dbReference type="PROSITE" id="PS50206"/>
    </source>
</evidence>
<gene>
    <name evidence="3" type="ORF">AVDCRST_MAG56-3138</name>
</gene>
<organism evidence="3">
    <name type="scientific">uncultured Cytophagales bacterium</name>
    <dbReference type="NCBI Taxonomy" id="158755"/>
    <lineage>
        <taxon>Bacteria</taxon>
        <taxon>Pseudomonadati</taxon>
        <taxon>Bacteroidota</taxon>
        <taxon>Sphingobacteriia</taxon>
        <taxon>Sphingobacteriales</taxon>
        <taxon>environmental samples</taxon>
    </lineage>
</organism>